<reference evidence="1 2" key="1">
    <citation type="journal article" date="2007" name="PLoS ONE">
        <title>Paradoxical DNA repair and peroxide resistance gene conservation in Bacillus pumilus SAFR-032.</title>
        <authorList>
            <person name="Gioia J."/>
            <person name="Yerrapragada S."/>
            <person name="Qin X."/>
            <person name="Jiang H."/>
            <person name="Igboeli O.C."/>
            <person name="Muzny D."/>
            <person name="Dugan-Rocha S."/>
            <person name="Ding Y."/>
            <person name="Hawes A."/>
            <person name="Liu W."/>
            <person name="Perez L."/>
            <person name="Kovar C."/>
            <person name="Dinh H."/>
            <person name="Lee S."/>
            <person name="Nazareth L."/>
            <person name="Blyth P."/>
            <person name="Holder M."/>
            <person name="Buhay C."/>
            <person name="Tirumalai M.R."/>
            <person name="Liu Y."/>
            <person name="Dasgupta I."/>
            <person name="Bokhetache L."/>
            <person name="Fujita M."/>
            <person name="Karouia F."/>
            <person name="Eswara Moorthy P."/>
            <person name="Siefert J."/>
            <person name="Uzman A."/>
            <person name="Buzumbo P."/>
            <person name="Verma A."/>
            <person name="Zwiya H."/>
            <person name="McWilliams B.D."/>
            <person name="Olowu A."/>
            <person name="Clinkenbeard K.D."/>
            <person name="Newcombe D."/>
            <person name="Golebiewski L."/>
            <person name="Petrosino J.F."/>
            <person name="Nicholson W.L."/>
            <person name="Fox G.E."/>
            <person name="Venkateswaran K."/>
            <person name="Highlander S.K."/>
            <person name="Weinstock G.M."/>
        </authorList>
    </citation>
    <scope>NUCLEOTIDE SEQUENCE [LARGE SCALE GENOMIC DNA]</scope>
    <source>
        <strain evidence="1 2">SAFR-032</strain>
    </source>
</reference>
<name>A8FHA7_BACP2</name>
<gene>
    <name evidence="1" type="ordered locus">BPUM_2970</name>
</gene>
<evidence type="ECO:0000313" key="1">
    <source>
        <dbReference type="EMBL" id="ABV63624.1"/>
    </source>
</evidence>
<evidence type="ECO:0000313" key="2">
    <source>
        <dbReference type="Proteomes" id="UP000001355"/>
    </source>
</evidence>
<dbReference type="AlphaFoldDB" id="A8FHA7"/>
<protein>
    <submittedName>
        <fullName evidence="1">Uncharacterized protein</fullName>
    </submittedName>
</protein>
<organism evidence="1 2">
    <name type="scientific">Bacillus pumilus (strain SAFR-032)</name>
    <dbReference type="NCBI Taxonomy" id="315750"/>
    <lineage>
        <taxon>Bacteria</taxon>
        <taxon>Bacillati</taxon>
        <taxon>Bacillota</taxon>
        <taxon>Bacilli</taxon>
        <taxon>Bacillales</taxon>
        <taxon>Bacillaceae</taxon>
        <taxon>Bacillus</taxon>
    </lineage>
</organism>
<dbReference type="Proteomes" id="UP000001355">
    <property type="component" value="Chromosome"/>
</dbReference>
<sequence>MKRIYLFNFETLLIKPSSFPLNVLNDETSRFIIDVSAFQL</sequence>
<proteinExistence type="predicted"/>
<dbReference type="HOGENOM" id="CLU_3285124_0_0_9"/>
<keyword evidence="2" id="KW-1185">Reference proteome</keyword>
<reference evidence="1 2" key="2">
    <citation type="journal article" date="2013" name="Extremophiles">
        <title>An ICEBs1-like element may be associated with the extreme radiation and desiccation resistance of Bacillus pumilus SAFR-032 spores.</title>
        <authorList>
            <person name="Tirumalai M.R."/>
            <person name="Fox G.E."/>
        </authorList>
    </citation>
    <scope>NUCLEOTIDE SEQUENCE [LARGE SCALE GENOMIC DNA]</scope>
    <source>
        <strain evidence="1 2">SAFR-032</strain>
    </source>
</reference>
<dbReference type="KEGG" id="bpu:BPUM_2970"/>
<accession>A8FHA7</accession>
<dbReference type="STRING" id="315750.BPUM_2970"/>
<reference evidence="1 2" key="3">
    <citation type="journal article" date="2013" name="PLoS ONE">
        <title>Candidate genes that may be responsible for the unusual resistances exhibited by Bacillus pumilus SAFR-032 spores.</title>
        <authorList>
            <person name="Tirumalai M.R."/>
            <person name="Rastogi R."/>
            <person name="Zamani N."/>
            <person name="O'Bryant Williams E."/>
            <person name="Allen S."/>
            <person name="Diouf F."/>
            <person name="Kwende S."/>
            <person name="Weinstock G.M."/>
            <person name="Venkateswaran K.J."/>
            <person name="Fox G.E."/>
        </authorList>
    </citation>
    <scope>NUCLEOTIDE SEQUENCE [LARGE SCALE GENOMIC DNA]</scope>
    <source>
        <strain evidence="1 2">SAFR-032</strain>
    </source>
</reference>
<dbReference type="EMBL" id="CP000813">
    <property type="protein sequence ID" value="ABV63624.1"/>
    <property type="molecule type" value="Genomic_DNA"/>
</dbReference>